<dbReference type="PROSITE" id="PS51257">
    <property type="entry name" value="PROKAR_LIPOPROTEIN"/>
    <property type="match status" value="1"/>
</dbReference>
<keyword evidence="3" id="KW-1185">Reference proteome</keyword>
<feature type="region of interest" description="Disordered" evidence="1">
    <location>
        <begin position="49"/>
        <end position="87"/>
    </location>
</feature>
<evidence type="ECO:0000313" key="2">
    <source>
        <dbReference type="EMBL" id="MFD1041295.1"/>
    </source>
</evidence>
<dbReference type="Proteomes" id="UP001597033">
    <property type="component" value="Unassembled WGS sequence"/>
</dbReference>
<dbReference type="RefSeq" id="WP_162377545.1">
    <property type="nucleotide sequence ID" value="NZ_JBHTKN010000001.1"/>
</dbReference>
<protein>
    <recommendedName>
        <fullName evidence="4">Beta-barrel assembly machine subunit BamC</fullName>
    </recommendedName>
</protein>
<reference evidence="3" key="1">
    <citation type="journal article" date="2019" name="Int. J. Syst. Evol. Microbiol.">
        <title>The Global Catalogue of Microorganisms (GCM) 10K type strain sequencing project: providing services to taxonomists for standard genome sequencing and annotation.</title>
        <authorList>
            <consortium name="The Broad Institute Genomics Platform"/>
            <consortium name="The Broad Institute Genome Sequencing Center for Infectious Disease"/>
            <person name="Wu L."/>
            <person name="Ma J."/>
        </authorList>
    </citation>
    <scope>NUCLEOTIDE SEQUENCE [LARGE SCALE GENOMIC DNA]</scope>
    <source>
        <strain evidence="3">CCUG 55854</strain>
    </source>
</reference>
<evidence type="ECO:0000313" key="3">
    <source>
        <dbReference type="Proteomes" id="UP001597033"/>
    </source>
</evidence>
<gene>
    <name evidence="2" type="ORF">ACFQ2N_02890</name>
</gene>
<evidence type="ECO:0008006" key="4">
    <source>
        <dbReference type="Google" id="ProtNLM"/>
    </source>
</evidence>
<proteinExistence type="predicted"/>
<name>A0ABW3LS65_9GAMM</name>
<accession>A0ABW3LS65</accession>
<dbReference type="EMBL" id="JBHTKN010000001">
    <property type="protein sequence ID" value="MFD1041295.1"/>
    <property type="molecule type" value="Genomic_DNA"/>
</dbReference>
<evidence type="ECO:0000256" key="1">
    <source>
        <dbReference type="SAM" id="MobiDB-lite"/>
    </source>
</evidence>
<comment type="caution">
    <text evidence="2">The sequence shown here is derived from an EMBL/GenBank/DDBJ whole genome shotgun (WGS) entry which is preliminary data.</text>
</comment>
<sequence>MSNTSRFARASVAVLLASTATVLLGGCSWFSKGPKGDYALAAEERPLEVPPDLNLPDTSGAMALPPAGGAAPRPQQAPAAAPAASPSGFTVPGTRDAVFAQVGTALEGIEGVTIASRAQLLGTYDVSYQGVDFLVRVVAVEGGAYVSAVDPRGLPATAEAPLKVVAALQAALAKG</sequence>
<feature type="compositionally biased region" description="Low complexity" evidence="1">
    <location>
        <begin position="59"/>
        <end position="87"/>
    </location>
</feature>
<organism evidence="2 3">
    <name type="scientific">Pseudoxanthomonas kaohsiungensis</name>
    <dbReference type="NCBI Taxonomy" id="283923"/>
    <lineage>
        <taxon>Bacteria</taxon>
        <taxon>Pseudomonadati</taxon>
        <taxon>Pseudomonadota</taxon>
        <taxon>Gammaproteobacteria</taxon>
        <taxon>Lysobacterales</taxon>
        <taxon>Lysobacteraceae</taxon>
        <taxon>Pseudoxanthomonas</taxon>
    </lineage>
</organism>